<dbReference type="GO" id="GO:0003700">
    <property type="term" value="F:DNA-binding transcription factor activity"/>
    <property type="evidence" value="ECO:0007669"/>
    <property type="project" value="TreeGrafter"/>
</dbReference>
<dbReference type="InterPro" id="IPR005119">
    <property type="entry name" value="LysR_subst-bd"/>
</dbReference>
<dbReference type="GO" id="GO:0032993">
    <property type="term" value="C:protein-DNA complex"/>
    <property type="evidence" value="ECO:0007669"/>
    <property type="project" value="TreeGrafter"/>
</dbReference>
<dbReference type="eggNOG" id="COG1853">
    <property type="taxonomic scope" value="Bacteria"/>
</dbReference>
<keyword evidence="4" id="KW-0804">Transcription</keyword>
<reference evidence="7" key="1">
    <citation type="journal article" date="2014" name="Stand. Genomic Sci.">
        <title>Genome sequence of the exopolysaccharide-producing Salipiger mucosus type strain (DSM 16094(T)), a moderately halophilic member of the Roseobacter clade.</title>
        <authorList>
            <person name="Riedel T."/>
            <person name="Spring S."/>
            <person name="Fiebig A."/>
            <person name="Petersen J."/>
            <person name="Kyrpides N.C."/>
            <person name="Goker M."/>
            <person name="Klenk H.P."/>
        </authorList>
    </citation>
    <scope>NUCLEOTIDE SEQUENCE [LARGE SCALE GENOMIC DNA]</scope>
    <source>
        <strain evidence="7">DSM 16094</strain>
    </source>
</reference>
<comment type="caution">
    <text evidence="6">The sequence shown here is derived from an EMBL/GenBank/DDBJ whole genome shotgun (WGS) entry which is preliminary data.</text>
</comment>
<evidence type="ECO:0000313" key="6">
    <source>
        <dbReference type="EMBL" id="EPX79602.1"/>
    </source>
</evidence>
<dbReference type="Pfam" id="PF01613">
    <property type="entry name" value="Flavin_Reduct"/>
    <property type="match status" value="1"/>
</dbReference>
<dbReference type="Gene3D" id="3.40.190.10">
    <property type="entry name" value="Periplasmic binding protein-like II"/>
    <property type="match status" value="2"/>
</dbReference>
<dbReference type="Gene3D" id="2.30.110.10">
    <property type="entry name" value="Electron Transport, Fmn-binding Protein, Chain A"/>
    <property type="match status" value="1"/>
</dbReference>
<dbReference type="EMBL" id="APVH01000035">
    <property type="protein sequence ID" value="EPX79602.1"/>
    <property type="molecule type" value="Genomic_DNA"/>
</dbReference>
<dbReference type="SUPFAM" id="SSF53850">
    <property type="entry name" value="Periplasmic binding protein-like II"/>
    <property type="match status" value="1"/>
</dbReference>
<dbReference type="GO" id="GO:0003677">
    <property type="term" value="F:DNA binding"/>
    <property type="evidence" value="ECO:0007669"/>
    <property type="project" value="UniProtKB-KW"/>
</dbReference>
<dbReference type="HOGENOM" id="CLU_707583_0_0_5"/>
<dbReference type="AlphaFoldDB" id="S9QIJ7"/>
<protein>
    <submittedName>
        <fullName evidence="6">Flavin reductase-like, FMN-binding protein</fullName>
    </submittedName>
</protein>
<dbReference type="Pfam" id="PF03466">
    <property type="entry name" value="LysR_substrate"/>
    <property type="match status" value="1"/>
</dbReference>
<keyword evidence="7" id="KW-1185">Reference proteome</keyword>
<dbReference type="eggNOG" id="COG0583">
    <property type="taxonomic scope" value="Bacteria"/>
</dbReference>
<sequence>MSTETLRDRFIAGMGRAAATVNVVTTDGAAGRAGVTVSAMSSVSADTDKPTLLVCVNETASANPPMRRNGVFCVNVLRDSQAYVADAFAGRFREELADKFDCAGWQDMPSGSPALDNALVSFDCRIVAQDQVGTHHVFFGEVQSVTLGTPGLPLVYAQRAYGSPARIESAGTLAAARAADRALTLACFHTLGSWLLPELLAGGDGDPLRLIEGDHRRVTEALASGEADAALLHDFELSPDVAAEPLLDLAPHVALPAGHPLAEKQGIAPRDLADMPMVLLDAPPAEDRFPALLREAGVEPRIALRSSSASTVRGLVARGLGYALVAARPGAADEDALALRPLETEGGTTRVMLATRRQDAESPRRARLLARLRAHLGGTA</sequence>
<evidence type="ECO:0000256" key="2">
    <source>
        <dbReference type="ARBA" id="ARBA00023015"/>
    </source>
</evidence>
<dbReference type="InterPro" id="IPR012349">
    <property type="entry name" value="Split_barrel_FMN-bd"/>
</dbReference>
<dbReference type="GO" id="GO:0010181">
    <property type="term" value="F:FMN binding"/>
    <property type="evidence" value="ECO:0007669"/>
    <property type="project" value="InterPro"/>
</dbReference>
<evidence type="ECO:0000256" key="3">
    <source>
        <dbReference type="ARBA" id="ARBA00023125"/>
    </source>
</evidence>
<proteinExistence type="inferred from homology"/>
<dbReference type="PANTHER" id="PTHR30346:SF0">
    <property type="entry name" value="HCA OPERON TRANSCRIPTIONAL ACTIVATOR HCAR"/>
    <property type="match status" value="1"/>
</dbReference>
<evidence type="ECO:0000256" key="1">
    <source>
        <dbReference type="ARBA" id="ARBA00009437"/>
    </source>
</evidence>
<dbReference type="STRING" id="1123237.Salmuc_05542"/>
<dbReference type="OrthoDB" id="9789254at2"/>
<comment type="similarity">
    <text evidence="1">Belongs to the LysR transcriptional regulatory family.</text>
</comment>
<dbReference type="SMART" id="SM00903">
    <property type="entry name" value="Flavin_Reduct"/>
    <property type="match status" value="1"/>
</dbReference>
<gene>
    <name evidence="6" type="ORF">Salmuc_05542</name>
</gene>
<dbReference type="GO" id="GO:0016646">
    <property type="term" value="F:oxidoreductase activity, acting on the CH-NH group of donors, NAD or NADP as acceptor"/>
    <property type="evidence" value="ECO:0007669"/>
    <property type="project" value="UniProtKB-ARBA"/>
</dbReference>
<accession>S9QIJ7</accession>
<keyword evidence="3" id="KW-0238">DNA-binding</keyword>
<name>S9QIJ7_9RHOB</name>
<evidence type="ECO:0000256" key="4">
    <source>
        <dbReference type="ARBA" id="ARBA00023163"/>
    </source>
</evidence>
<organism evidence="6 7">
    <name type="scientific">Salipiger mucosus DSM 16094</name>
    <dbReference type="NCBI Taxonomy" id="1123237"/>
    <lineage>
        <taxon>Bacteria</taxon>
        <taxon>Pseudomonadati</taxon>
        <taxon>Pseudomonadota</taxon>
        <taxon>Alphaproteobacteria</taxon>
        <taxon>Rhodobacterales</taxon>
        <taxon>Roseobacteraceae</taxon>
        <taxon>Salipiger</taxon>
    </lineage>
</organism>
<dbReference type="Proteomes" id="UP000015347">
    <property type="component" value="Unassembled WGS sequence"/>
</dbReference>
<dbReference type="PANTHER" id="PTHR30346">
    <property type="entry name" value="TRANSCRIPTIONAL DUAL REGULATOR HCAR-RELATED"/>
    <property type="match status" value="1"/>
</dbReference>
<dbReference type="RefSeq" id="WP_020038556.1">
    <property type="nucleotide sequence ID" value="NZ_KE557278.1"/>
</dbReference>
<dbReference type="SUPFAM" id="SSF50475">
    <property type="entry name" value="FMN-binding split barrel"/>
    <property type="match status" value="1"/>
</dbReference>
<evidence type="ECO:0000313" key="7">
    <source>
        <dbReference type="Proteomes" id="UP000015347"/>
    </source>
</evidence>
<dbReference type="InterPro" id="IPR002563">
    <property type="entry name" value="Flavin_Rdtase-like_dom"/>
</dbReference>
<keyword evidence="2" id="KW-0805">Transcription regulation</keyword>
<feature type="domain" description="Flavin reductase like" evidence="5">
    <location>
        <begin position="14"/>
        <end position="163"/>
    </location>
</feature>
<evidence type="ECO:0000259" key="5">
    <source>
        <dbReference type="SMART" id="SM00903"/>
    </source>
</evidence>